<feature type="transmembrane region" description="Helical" evidence="6">
    <location>
        <begin position="127"/>
        <end position="146"/>
    </location>
</feature>
<evidence type="ECO:0000256" key="3">
    <source>
        <dbReference type="ARBA" id="ARBA00022989"/>
    </source>
</evidence>
<feature type="compositionally biased region" description="Gly residues" evidence="5">
    <location>
        <begin position="579"/>
        <end position="589"/>
    </location>
</feature>
<feature type="transmembrane region" description="Helical" evidence="6">
    <location>
        <begin position="324"/>
        <end position="345"/>
    </location>
</feature>
<keyword evidence="4 6" id="KW-0472">Membrane</keyword>
<feature type="transmembrane region" description="Helical" evidence="6">
    <location>
        <begin position="451"/>
        <end position="475"/>
    </location>
</feature>
<dbReference type="FunFam" id="1.20.1720.10:FF:000012">
    <property type="entry name" value="MFS toxin efflux pump (AflT)"/>
    <property type="match status" value="1"/>
</dbReference>
<feature type="domain" description="Major facilitator superfamily (MFS) profile" evidence="7">
    <location>
        <begin position="62"/>
        <end position="549"/>
    </location>
</feature>
<dbReference type="GO" id="GO:0005886">
    <property type="term" value="C:plasma membrane"/>
    <property type="evidence" value="ECO:0007669"/>
    <property type="project" value="TreeGrafter"/>
</dbReference>
<evidence type="ECO:0000256" key="5">
    <source>
        <dbReference type="SAM" id="MobiDB-lite"/>
    </source>
</evidence>
<evidence type="ECO:0000313" key="8">
    <source>
        <dbReference type="EMBL" id="TVY84980.1"/>
    </source>
</evidence>
<dbReference type="OrthoDB" id="10021397at2759"/>
<feature type="compositionally biased region" description="Polar residues" evidence="5">
    <location>
        <begin position="557"/>
        <end position="566"/>
    </location>
</feature>
<dbReference type="Proteomes" id="UP000469558">
    <property type="component" value="Unassembled WGS sequence"/>
</dbReference>
<dbReference type="GO" id="GO:0022857">
    <property type="term" value="F:transmembrane transporter activity"/>
    <property type="evidence" value="ECO:0007669"/>
    <property type="project" value="InterPro"/>
</dbReference>
<dbReference type="AlphaFoldDB" id="A0A8T9CLD8"/>
<dbReference type="PANTHER" id="PTHR23501">
    <property type="entry name" value="MAJOR FACILITATOR SUPERFAMILY"/>
    <property type="match status" value="1"/>
</dbReference>
<evidence type="ECO:0000313" key="9">
    <source>
        <dbReference type="Proteomes" id="UP000469558"/>
    </source>
</evidence>
<dbReference type="PROSITE" id="PS50850">
    <property type="entry name" value="MFS"/>
    <property type="match status" value="1"/>
</dbReference>
<feature type="transmembrane region" description="Helical" evidence="6">
    <location>
        <begin position="391"/>
        <end position="409"/>
    </location>
</feature>
<dbReference type="FunFam" id="1.20.1250.20:FF:000196">
    <property type="entry name" value="MFS toxin efflux pump (AflT)"/>
    <property type="match status" value="1"/>
</dbReference>
<accession>A0A8T9CLD8</accession>
<dbReference type="InterPro" id="IPR011701">
    <property type="entry name" value="MFS"/>
</dbReference>
<evidence type="ECO:0000259" key="7">
    <source>
        <dbReference type="PROSITE" id="PS50850"/>
    </source>
</evidence>
<feature type="transmembrane region" description="Helical" evidence="6">
    <location>
        <begin position="256"/>
        <end position="275"/>
    </location>
</feature>
<feature type="transmembrane region" description="Helical" evidence="6">
    <location>
        <begin position="212"/>
        <end position="235"/>
    </location>
</feature>
<keyword evidence="2 6" id="KW-0812">Transmembrane</keyword>
<keyword evidence="3 6" id="KW-1133">Transmembrane helix</keyword>
<dbReference type="SUPFAM" id="SSF103473">
    <property type="entry name" value="MFS general substrate transporter"/>
    <property type="match status" value="1"/>
</dbReference>
<feature type="transmembrane region" description="Helical" evidence="6">
    <location>
        <begin position="522"/>
        <end position="544"/>
    </location>
</feature>
<dbReference type="CDD" id="cd17502">
    <property type="entry name" value="MFS_Azr1_MDR_like"/>
    <property type="match status" value="1"/>
</dbReference>
<sequence>MSAVQPAAASSTTPPASNVTQELQPQRQSENQKSEDGDTTGTVGEDEKPKETELAMWKLLLLGIALLSSLFCISLDGTILATAIPKITNHFHSLDDVAWYGSAYLFTTCAVQLVFGKMYALYATKWVFLTGVAIFELGSLICGTAPTSIALIIGRAIAGLGAAGIFTGVILIIATNVPLRQRPIYTGLMSSMHAVASVAGPLLGGVFTDHVTWRWCFYINLPFGVVSILFILLFLPSTPPPQSDKDWKEKVKSFDLIGTFFLIPGIICLLLALQWGGAKYPWDNARIIALFVVFGVLMAVFIGVEFWQKDRATIPLRILKDRNILGAVWFGICMGGALFIFTYYLPIWFQAIQGVSATQSGIRNLPSILGLVVFAMIGGGLVTAVGYYTPFLILSSVVTAVGAGMLSTLKTNSGKGEWIGYQILLSAGAGLGAQNVMLVPQVASPPADQPMAISILIFTQTLSSAIFLAVAQNIFQNQLIRNLHSYAPDIDSSSVIQTGVTLLRENFSPEQLPPVLEAYNKAIIQTFYVAVAMAAASVFGPIFMKWLSLKTPKKDATQNGEENVQNGEAGAEEEKGSGHEAGGSGRENA</sequence>
<evidence type="ECO:0000256" key="1">
    <source>
        <dbReference type="ARBA" id="ARBA00004141"/>
    </source>
</evidence>
<comment type="subcellular location">
    <subcellularLocation>
        <location evidence="1">Membrane</location>
        <topology evidence="1">Multi-pass membrane protein</topology>
    </subcellularLocation>
</comment>
<evidence type="ECO:0000256" key="6">
    <source>
        <dbReference type="SAM" id="Phobius"/>
    </source>
</evidence>
<dbReference type="Gene3D" id="1.20.1250.20">
    <property type="entry name" value="MFS general substrate transporter like domains"/>
    <property type="match status" value="1"/>
</dbReference>
<name>A0A8T9CLD8_9HELO</name>
<organism evidence="8 9">
    <name type="scientific">Lachnellula suecica</name>
    <dbReference type="NCBI Taxonomy" id="602035"/>
    <lineage>
        <taxon>Eukaryota</taxon>
        <taxon>Fungi</taxon>
        <taxon>Dikarya</taxon>
        <taxon>Ascomycota</taxon>
        <taxon>Pezizomycotina</taxon>
        <taxon>Leotiomycetes</taxon>
        <taxon>Helotiales</taxon>
        <taxon>Lachnaceae</taxon>
        <taxon>Lachnellula</taxon>
    </lineage>
</organism>
<feature type="transmembrane region" description="Helical" evidence="6">
    <location>
        <begin position="421"/>
        <end position="439"/>
    </location>
</feature>
<feature type="compositionally biased region" description="Polar residues" evidence="5">
    <location>
        <begin position="18"/>
        <end position="29"/>
    </location>
</feature>
<comment type="caution">
    <text evidence="8">The sequence shown here is derived from an EMBL/GenBank/DDBJ whole genome shotgun (WGS) entry which is preliminary data.</text>
</comment>
<evidence type="ECO:0000256" key="4">
    <source>
        <dbReference type="ARBA" id="ARBA00023136"/>
    </source>
</evidence>
<feature type="region of interest" description="Disordered" evidence="5">
    <location>
        <begin position="1"/>
        <end position="49"/>
    </location>
</feature>
<feature type="transmembrane region" description="Helical" evidence="6">
    <location>
        <begin position="185"/>
        <end position="206"/>
    </location>
</feature>
<feature type="transmembrane region" description="Helical" evidence="6">
    <location>
        <begin position="59"/>
        <end position="85"/>
    </location>
</feature>
<dbReference type="Pfam" id="PF07690">
    <property type="entry name" value="MFS_1"/>
    <property type="match status" value="1"/>
</dbReference>
<dbReference type="EMBL" id="QGMK01000039">
    <property type="protein sequence ID" value="TVY84980.1"/>
    <property type="molecule type" value="Genomic_DNA"/>
</dbReference>
<proteinExistence type="predicted"/>
<feature type="region of interest" description="Disordered" evidence="5">
    <location>
        <begin position="553"/>
        <end position="589"/>
    </location>
</feature>
<dbReference type="PANTHER" id="PTHR23501:SF199">
    <property type="entry name" value="MFS EFFLUX TRANSPORTER INPD-RELATED"/>
    <property type="match status" value="1"/>
</dbReference>
<reference evidence="8 9" key="1">
    <citation type="submission" date="2018-05" db="EMBL/GenBank/DDBJ databases">
        <title>Genome sequencing and assembly of the regulated plant pathogen Lachnellula willkommii and related sister species for the development of diagnostic species identification markers.</title>
        <authorList>
            <person name="Giroux E."/>
            <person name="Bilodeau G."/>
        </authorList>
    </citation>
    <scope>NUCLEOTIDE SEQUENCE [LARGE SCALE GENOMIC DNA]</scope>
    <source>
        <strain evidence="8 9">CBS 268.59</strain>
    </source>
</reference>
<protein>
    <submittedName>
        <fullName evidence="8">Efflux pump roqT</fullName>
    </submittedName>
</protein>
<keyword evidence="9" id="KW-1185">Reference proteome</keyword>
<feature type="transmembrane region" description="Helical" evidence="6">
    <location>
        <begin position="152"/>
        <end position="173"/>
    </location>
</feature>
<feature type="transmembrane region" description="Helical" evidence="6">
    <location>
        <begin position="365"/>
        <end position="384"/>
    </location>
</feature>
<dbReference type="InterPro" id="IPR020846">
    <property type="entry name" value="MFS_dom"/>
</dbReference>
<dbReference type="InterPro" id="IPR036259">
    <property type="entry name" value="MFS_trans_sf"/>
</dbReference>
<gene>
    <name evidence="8" type="primary">roqT_2</name>
    <name evidence="8" type="ORF">LSUE1_G003829</name>
</gene>
<feature type="compositionally biased region" description="Low complexity" evidence="5">
    <location>
        <begin position="1"/>
        <end position="17"/>
    </location>
</feature>
<evidence type="ECO:0000256" key="2">
    <source>
        <dbReference type="ARBA" id="ARBA00022692"/>
    </source>
</evidence>
<dbReference type="Gene3D" id="1.20.1720.10">
    <property type="entry name" value="Multidrug resistance protein D"/>
    <property type="match status" value="1"/>
</dbReference>
<feature type="transmembrane region" description="Helical" evidence="6">
    <location>
        <begin position="287"/>
        <end position="304"/>
    </location>
</feature>
<feature type="transmembrane region" description="Helical" evidence="6">
    <location>
        <begin position="97"/>
        <end position="115"/>
    </location>
</feature>